<name>A0ABN5IBP2_9ACTN</name>
<reference evidence="2 3" key="1">
    <citation type="submission" date="2018-02" db="EMBL/GenBank/DDBJ databases">
        <title>Complete genome sequence of Streptomyces dengpaensis, the producer of angucyclines.</title>
        <authorList>
            <person name="Yumei L."/>
        </authorList>
    </citation>
    <scope>NUCLEOTIDE SEQUENCE [LARGE SCALE GENOMIC DNA]</scope>
    <source>
        <strain evidence="2 3">XZHG99</strain>
    </source>
</reference>
<keyword evidence="3" id="KW-1185">Reference proteome</keyword>
<dbReference type="Proteomes" id="UP000238413">
    <property type="component" value="Chromosome"/>
</dbReference>
<feature type="region of interest" description="Disordered" evidence="1">
    <location>
        <begin position="14"/>
        <end position="74"/>
    </location>
</feature>
<evidence type="ECO:0000256" key="1">
    <source>
        <dbReference type="SAM" id="MobiDB-lite"/>
    </source>
</evidence>
<protein>
    <submittedName>
        <fullName evidence="2">Uncharacterized protein</fullName>
    </submittedName>
</protein>
<evidence type="ECO:0000313" key="2">
    <source>
        <dbReference type="EMBL" id="AVH60584.1"/>
    </source>
</evidence>
<gene>
    <name evidence="2" type="ORF">C4B68_37845</name>
</gene>
<accession>A0ABN5IBP2</accession>
<dbReference type="EMBL" id="CP026652">
    <property type="protein sequence ID" value="AVH60584.1"/>
    <property type="molecule type" value="Genomic_DNA"/>
</dbReference>
<organism evidence="2 3">
    <name type="scientific">Streptomyces dengpaensis</name>
    <dbReference type="NCBI Taxonomy" id="2049881"/>
    <lineage>
        <taxon>Bacteria</taxon>
        <taxon>Bacillati</taxon>
        <taxon>Actinomycetota</taxon>
        <taxon>Actinomycetes</taxon>
        <taxon>Kitasatosporales</taxon>
        <taxon>Streptomycetaceae</taxon>
        <taxon>Streptomyces</taxon>
    </lineage>
</organism>
<sequence length="103" mass="11071">MRCPHDGWRCTFCQAPAPGNASGQSPDRHSAPRPSRASASRSHRPPRSPPSSRARRSNTCPGSPARAIRRRQPGPYQLQAAIVACHAEAARMRLPKPASAAGR</sequence>
<proteinExistence type="predicted"/>
<evidence type="ECO:0000313" key="3">
    <source>
        <dbReference type="Proteomes" id="UP000238413"/>
    </source>
</evidence>